<protein>
    <recommendedName>
        <fullName evidence="3">FBD domain-containing protein</fullName>
    </recommendedName>
</protein>
<evidence type="ECO:0000313" key="1">
    <source>
        <dbReference type="EMBL" id="KFK23654.1"/>
    </source>
</evidence>
<organism evidence="1 2">
    <name type="scientific">Arabis alpina</name>
    <name type="common">Alpine rock-cress</name>
    <dbReference type="NCBI Taxonomy" id="50452"/>
    <lineage>
        <taxon>Eukaryota</taxon>
        <taxon>Viridiplantae</taxon>
        <taxon>Streptophyta</taxon>
        <taxon>Embryophyta</taxon>
        <taxon>Tracheophyta</taxon>
        <taxon>Spermatophyta</taxon>
        <taxon>Magnoliopsida</taxon>
        <taxon>eudicotyledons</taxon>
        <taxon>Gunneridae</taxon>
        <taxon>Pentapetalae</taxon>
        <taxon>rosids</taxon>
        <taxon>malvids</taxon>
        <taxon>Brassicales</taxon>
        <taxon>Brassicaceae</taxon>
        <taxon>Arabideae</taxon>
        <taxon>Arabis</taxon>
    </lineage>
</organism>
<feature type="non-terminal residue" evidence="1">
    <location>
        <position position="1"/>
    </location>
</feature>
<dbReference type="AlphaFoldDB" id="A0A087G1A2"/>
<keyword evidence="2" id="KW-1185">Reference proteome</keyword>
<accession>A0A087G1A2</accession>
<dbReference type="OrthoDB" id="1113135at2759"/>
<gene>
    <name evidence="1" type="ORF">AALP_AAs42163U000200</name>
</gene>
<dbReference type="Proteomes" id="UP000029120">
    <property type="component" value="Unassembled WGS sequence"/>
</dbReference>
<evidence type="ECO:0008006" key="3">
    <source>
        <dbReference type="Google" id="ProtNLM"/>
    </source>
</evidence>
<dbReference type="EMBL" id="KL976817">
    <property type="protein sequence ID" value="KFK23654.1"/>
    <property type="molecule type" value="Genomic_DNA"/>
</dbReference>
<reference evidence="2" key="1">
    <citation type="journal article" date="2015" name="Nat. Plants">
        <title>Genome expansion of Arabis alpina linked with retrotransposition and reduced symmetric DNA methylation.</title>
        <authorList>
            <person name="Willing E.M."/>
            <person name="Rawat V."/>
            <person name="Mandakova T."/>
            <person name="Maumus F."/>
            <person name="James G.V."/>
            <person name="Nordstroem K.J."/>
            <person name="Becker C."/>
            <person name="Warthmann N."/>
            <person name="Chica C."/>
            <person name="Szarzynska B."/>
            <person name="Zytnicki M."/>
            <person name="Albani M.C."/>
            <person name="Kiefer C."/>
            <person name="Bergonzi S."/>
            <person name="Castaings L."/>
            <person name="Mateos J.L."/>
            <person name="Berns M.C."/>
            <person name="Bujdoso N."/>
            <person name="Piofczyk T."/>
            <person name="de Lorenzo L."/>
            <person name="Barrero-Sicilia C."/>
            <person name="Mateos I."/>
            <person name="Piednoel M."/>
            <person name="Hagmann J."/>
            <person name="Chen-Min-Tao R."/>
            <person name="Iglesias-Fernandez R."/>
            <person name="Schuster S.C."/>
            <person name="Alonso-Blanco C."/>
            <person name="Roudier F."/>
            <person name="Carbonero P."/>
            <person name="Paz-Ares J."/>
            <person name="Davis S.J."/>
            <person name="Pecinka A."/>
            <person name="Quesneville H."/>
            <person name="Colot V."/>
            <person name="Lysak M.A."/>
            <person name="Weigel D."/>
            <person name="Coupland G."/>
            <person name="Schneeberger K."/>
        </authorList>
    </citation>
    <scope>NUCLEOTIDE SEQUENCE [LARGE SCALE GENOMIC DNA]</scope>
    <source>
        <strain evidence="2">cv. Pajares</strain>
    </source>
</reference>
<dbReference type="OMA" id="FEVAPIK"/>
<evidence type="ECO:0000313" key="2">
    <source>
        <dbReference type="Proteomes" id="UP000029120"/>
    </source>
</evidence>
<proteinExistence type="predicted"/>
<dbReference type="Gramene" id="KFK23654">
    <property type="protein sequence ID" value="KFK23654"/>
    <property type="gene ID" value="AALP_AAs42163U000200"/>
</dbReference>
<sequence>VLSIAELRGVPFPMLKITALTLETGIIRFFVPNNVELRGVPGIAKLLQNSPELKKLTLHLEEGTIVNVKETYTYVDSQGMKFEVAPIKLIALFIELVLGNTKTLETLVVSLDDKLDANQFEELLQMAQTLPQDHNNVSIVINKHKVLV</sequence>
<name>A0A087G1A2_ARAAL</name>